<dbReference type="SUPFAM" id="SSF51126">
    <property type="entry name" value="Pectin lyase-like"/>
    <property type="match status" value="1"/>
</dbReference>
<evidence type="ECO:0000313" key="11">
    <source>
        <dbReference type="EMBL" id="KAL3523428.1"/>
    </source>
</evidence>
<dbReference type="Gene3D" id="2.160.20.10">
    <property type="entry name" value="Single-stranded right-handed beta-helix, Pectin lyase-like"/>
    <property type="match status" value="1"/>
</dbReference>
<evidence type="ECO:0000256" key="10">
    <source>
        <dbReference type="SAM" id="SignalP"/>
    </source>
</evidence>
<name>A0ABD3A101_9GENT</name>
<evidence type="ECO:0000256" key="3">
    <source>
        <dbReference type="ARBA" id="ARBA00022512"/>
    </source>
</evidence>
<sequence length="403" mass="42841">MGRTLNITLFFACLLLAFIIEVQAQSTSFDVTKYGAKADGSDISEALLSAWKEACNSTTPSTVVVPQGTFSLIQATLTGPCKAPIELRVQGTIKAPEDPSLIKEGEWVNVQYLDQFTLSGGGTFDGQGAKSWGQNDCAKTKVCSKLPNNFSFGFLNNSIVRDVTSLNSKLFHVNVLECNNITFSHFTITAPETSLNTDGIHIGRSNGVNVTDSTIGTGDDCVSIGDGAKQVSVTGVTCGPGHGISVGSLGRFENEQPVVGIFVRNCTLISTQNGVRVKTWPASKTGSATDMHFDDIILQNVSNPIVIDQEYCPWNQCTLDSPSRVKISKVSFNNVKGSSATPLAVKLVCSKSLPCEGVQIGDIDLVYTGTQGNMTSDCANVEPTFMGKQNPPICVKNGTAQSS</sequence>
<dbReference type="InterPro" id="IPR011050">
    <property type="entry name" value="Pectin_lyase_fold/virulence"/>
</dbReference>
<reference evidence="11 12" key="1">
    <citation type="submission" date="2024-11" db="EMBL/GenBank/DDBJ databases">
        <title>A near-complete genome assembly of Cinchona calisaya.</title>
        <authorList>
            <person name="Lian D.C."/>
            <person name="Zhao X.W."/>
            <person name="Wei L."/>
        </authorList>
    </citation>
    <scope>NUCLEOTIDE SEQUENCE [LARGE SCALE GENOMIC DNA]</scope>
    <source>
        <tissue evidence="11">Nenye</tissue>
    </source>
</reference>
<dbReference type="FunFam" id="2.160.20.10:FF:000004">
    <property type="entry name" value="Pectin lyase-like superfamily protein"/>
    <property type="match status" value="1"/>
</dbReference>
<dbReference type="PANTHER" id="PTHR31375">
    <property type="match status" value="1"/>
</dbReference>
<dbReference type="GO" id="GO:0071555">
    <property type="term" value="P:cell wall organization"/>
    <property type="evidence" value="ECO:0007669"/>
    <property type="project" value="UniProtKB-KW"/>
</dbReference>
<dbReference type="InterPro" id="IPR006626">
    <property type="entry name" value="PbH1"/>
</dbReference>
<keyword evidence="10" id="KW-0732">Signal</keyword>
<evidence type="ECO:0000256" key="2">
    <source>
        <dbReference type="ARBA" id="ARBA00008834"/>
    </source>
</evidence>
<dbReference type="Proteomes" id="UP001630127">
    <property type="component" value="Unassembled WGS sequence"/>
</dbReference>
<keyword evidence="7" id="KW-0961">Cell wall biogenesis/degradation</keyword>
<gene>
    <name evidence="11" type="ORF">ACH5RR_016262</name>
</gene>
<evidence type="ECO:0000256" key="4">
    <source>
        <dbReference type="ARBA" id="ARBA00022525"/>
    </source>
</evidence>
<evidence type="ECO:0008006" key="13">
    <source>
        <dbReference type="Google" id="ProtNLM"/>
    </source>
</evidence>
<accession>A0ABD3A101</accession>
<keyword evidence="5 9" id="KW-0378">Hydrolase</keyword>
<dbReference type="GO" id="GO:0004553">
    <property type="term" value="F:hydrolase activity, hydrolyzing O-glycosyl compounds"/>
    <property type="evidence" value="ECO:0007669"/>
    <property type="project" value="UniProtKB-ARBA"/>
</dbReference>
<comment type="caution">
    <text evidence="11">The sequence shown here is derived from an EMBL/GenBank/DDBJ whole genome shotgun (WGS) entry which is preliminary data.</text>
</comment>
<dbReference type="AlphaFoldDB" id="A0ABD3A101"/>
<protein>
    <recommendedName>
        <fullName evidence="13">Polygalacturonase</fullName>
    </recommendedName>
</protein>
<evidence type="ECO:0000256" key="7">
    <source>
        <dbReference type="ARBA" id="ARBA00023316"/>
    </source>
</evidence>
<evidence type="ECO:0000256" key="5">
    <source>
        <dbReference type="ARBA" id="ARBA00022801"/>
    </source>
</evidence>
<evidence type="ECO:0000256" key="8">
    <source>
        <dbReference type="PROSITE-ProRule" id="PRU10052"/>
    </source>
</evidence>
<comment type="similarity">
    <text evidence="2 9">Belongs to the glycosyl hydrolase 28 family.</text>
</comment>
<keyword evidence="6 9" id="KW-0326">Glycosidase</keyword>
<dbReference type="SMART" id="SM00710">
    <property type="entry name" value="PbH1"/>
    <property type="match status" value="3"/>
</dbReference>
<comment type="subcellular location">
    <subcellularLocation>
        <location evidence="1">Secreted</location>
        <location evidence="1">Cell wall</location>
    </subcellularLocation>
</comment>
<organism evidence="11 12">
    <name type="scientific">Cinchona calisaya</name>
    <dbReference type="NCBI Taxonomy" id="153742"/>
    <lineage>
        <taxon>Eukaryota</taxon>
        <taxon>Viridiplantae</taxon>
        <taxon>Streptophyta</taxon>
        <taxon>Embryophyta</taxon>
        <taxon>Tracheophyta</taxon>
        <taxon>Spermatophyta</taxon>
        <taxon>Magnoliopsida</taxon>
        <taxon>eudicotyledons</taxon>
        <taxon>Gunneridae</taxon>
        <taxon>Pentapetalae</taxon>
        <taxon>asterids</taxon>
        <taxon>lamiids</taxon>
        <taxon>Gentianales</taxon>
        <taxon>Rubiaceae</taxon>
        <taxon>Cinchonoideae</taxon>
        <taxon>Cinchoneae</taxon>
        <taxon>Cinchona</taxon>
    </lineage>
</organism>
<keyword evidence="12" id="KW-1185">Reference proteome</keyword>
<evidence type="ECO:0000313" key="12">
    <source>
        <dbReference type="Proteomes" id="UP001630127"/>
    </source>
</evidence>
<dbReference type="EMBL" id="JBJUIK010000007">
    <property type="protein sequence ID" value="KAL3523428.1"/>
    <property type="molecule type" value="Genomic_DNA"/>
</dbReference>
<dbReference type="InterPro" id="IPR012334">
    <property type="entry name" value="Pectin_lyas_fold"/>
</dbReference>
<feature type="chain" id="PRO_5044834382" description="Polygalacturonase" evidence="10">
    <location>
        <begin position="25"/>
        <end position="403"/>
    </location>
</feature>
<evidence type="ECO:0000256" key="1">
    <source>
        <dbReference type="ARBA" id="ARBA00004191"/>
    </source>
</evidence>
<keyword evidence="4" id="KW-0964">Secreted</keyword>
<keyword evidence="3" id="KW-0134">Cell wall</keyword>
<dbReference type="Pfam" id="PF00295">
    <property type="entry name" value="Glyco_hydro_28"/>
    <property type="match status" value="1"/>
</dbReference>
<feature type="signal peptide" evidence="10">
    <location>
        <begin position="1"/>
        <end position="24"/>
    </location>
</feature>
<evidence type="ECO:0000256" key="6">
    <source>
        <dbReference type="ARBA" id="ARBA00023295"/>
    </source>
</evidence>
<evidence type="ECO:0000256" key="9">
    <source>
        <dbReference type="RuleBase" id="RU361169"/>
    </source>
</evidence>
<proteinExistence type="inferred from homology"/>
<dbReference type="InterPro" id="IPR000743">
    <property type="entry name" value="Glyco_hydro_28"/>
</dbReference>
<feature type="active site" evidence="8">
    <location>
        <position position="242"/>
    </location>
</feature>
<dbReference type="PROSITE" id="PS00502">
    <property type="entry name" value="POLYGALACTURONASE"/>
    <property type="match status" value="1"/>
</dbReference>